<dbReference type="RefSeq" id="XP_042176266.1">
    <property type="nucleotide sequence ID" value="XM_042320332.1"/>
</dbReference>
<reference evidence="4" key="2">
    <citation type="submission" date="2025-08" db="UniProtKB">
        <authorList>
            <consortium name="Ensembl"/>
        </authorList>
    </citation>
    <scope>IDENTIFICATION</scope>
</reference>
<feature type="region of interest" description="Disordered" evidence="2">
    <location>
        <begin position="537"/>
        <end position="572"/>
    </location>
</feature>
<evidence type="ECO:0000313" key="5">
    <source>
        <dbReference type="Proteomes" id="UP000694402"/>
    </source>
</evidence>
<dbReference type="SMART" id="SM00367">
    <property type="entry name" value="LRR_CC"/>
    <property type="match status" value="6"/>
</dbReference>
<dbReference type="PANTHER" id="PTHR13318">
    <property type="entry name" value="PARTNER OF PAIRED, ISOFORM B-RELATED"/>
    <property type="match status" value="1"/>
</dbReference>
<dbReference type="InterPro" id="IPR006553">
    <property type="entry name" value="Leu-rich_rpt_Cys-con_subtyp"/>
</dbReference>
<reference evidence="5" key="1">
    <citation type="journal article" date="2018" name="PLoS ONE">
        <title>Chinook salmon (Oncorhynchus tshawytscha) genome and transcriptome.</title>
        <authorList>
            <person name="Christensen K.A."/>
            <person name="Leong J.S."/>
            <person name="Sakhrani D."/>
            <person name="Biagi C.A."/>
            <person name="Minkley D.R."/>
            <person name="Withler R.E."/>
            <person name="Rondeau E.B."/>
            <person name="Koop B.F."/>
            <person name="Devlin R.H."/>
        </authorList>
    </citation>
    <scope>NUCLEOTIDE SEQUENCE [LARGE SCALE GENOMIC DNA]</scope>
</reference>
<dbReference type="KEGG" id="otw:112247346"/>
<proteinExistence type="predicted"/>
<dbReference type="InterPro" id="IPR001810">
    <property type="entry name" value="F-box_dom"/>
</dbReference>
<dbReference type="Proteomes" id="UP000694402">
    <property type="component" value="Unassembled WGS sequence"/>
</dbReference>
<keyword evidence="1" id="KW-0433">Leucine-rich repeat</keyword>
<dbReference type="Ensembl" id="ENSOTST00005144300.1">
    <property type="protein sequence ID" value="ENSOTSP00005147091.1"/>
    <property type="gene ID" value="ENSOTSG00005049611.1"/>
</dbReference>
<dbReference type="InterPro" id="IPR057207">
    <property type="entry name" value="FBXL15_LRR"/>
</dbReference>
<reference evidence="4" key="3">
    <citation type="submission" date="2025-09" db="UniProtKB">
        <authorList>
            <consortium name="Ensembl"/>
        </authorList>
    </citation>
    <scope>IDENTIFICATION</scope>
</reference>
<evidence type="ECO:0000313" key="4">
    <source>
        <dbReference type="Ensembl" id="ENSOTSP00005147091.1"/>
    </source>
</evidence>
<feature type="domain" description="F-box" evidence="3">
    <location>
        <begin position="597"/>
        <end position="643"/>
    </location>
</feature>
<feature type="compositionally biased region" description="Basic and acidic residues" evidence="2">
    <location>
        <begin position="476"/>
        <end position="492"/>
    </location>
</feature>
<feature type="region of interest" description="Disordered" evidence="2">
    <location>
        <begin position="476"/>
        <end position="513"/>
    </location>
</feature>
<evidence type="ECO:0000259" key="3">
    <source>
        <dbReference type="PROSITE" id="PS50181"/>
    </source>
</evidence>
<feature type="region of interest" description="Disordered" evidence="2">
    <location>
        <begin position="148"/>
        <end position="183"/>
    </location>
</feature>
<evidence type="ECO:0000256" key="2">
    <source>
        <dbReference type="SAM" id="MobiDB-lite"/>
    </source>
</evidence>
<dbReference type="GO" id="GO:0031146">
    <property type="term" value="P:SCF-dependent proteasomal ubiquitin-dependent protein catabolic process"/>
    <property type="evidence" value="ECO:0007669"/>
    <property type="project" value="TreeGrafter"/>
</dbReference>
<feature type="region of interest" description="Disordered" evidence="2">
    <location>
        <begin position="229"/>
        <end position="249"/>
    </location>
</feature>
<organism evidence="4 5">
    <name type="scientific">Oncorhynchus tshawytscha</name>
    <name type="common">Chinook salmon</name>
    <name type="synonym">Salmo tshawytscha</name>
    <dbReference type="NCBI Taxonomy" id="74940"/>
    <lineage>
        <taxon>Eukaryota</taxon>
        <taxon>Metazoa</taxon>
        <taxon>Chordata</taxon>
        <taxon>Craniata</taxon>
        <taxon>Vertebrata</taxon>
        <taxon>Euteleostomi</taxon>
        <taxon>Actinopterygii</taxon>
        <taxon>Neopterygii</taxon>
        <taxon>Teleostei</taxon>
        <taxon>Protacanthopterygii</taxon>
        <taxon>Salmoniformes</taxon>
        <taxon>Salmonidae</taxon>
        <taxon>Salmoninae</taxon>
        <taxon>Oncorhynchus</taxon>
    </lineage>
</organism>
<gene>
    <name evidence="4" type="primary">LOC112247346</name>
</gene>
<dbReference type="Pfam" id="PF25372">
    <property type="entry name" value="DUF7885"/>
    <property type="match status" value="1"/>
</dbReference>
<dbReference type="PROSITE" id="PS50181">
    <property type="entry name" value="FBOX"/>
    <property type="match status" value="1"/>
</dbReference>
<evidence type="ECO:0000256" key="1">
    <source>
        <dbReference type="ARBA" id="ARBA00022614"/>
    </source>
</evidence>
<dbReference type="Pfam" id="PF12937">
    <property type="entry name" value="F-box-like"/>
    <property type="match status" value="1"/>
</dbReference>
<name>A0AAZ3S043_ONCTS</name>
<dbReference type="GeneTree" id="ENSGT00940000172876"/>
<dbReference type="CDD" id="cd22139">
    <property type="entry name" value="F-box_unchar"/>
    <property type="match status" value="1"/>
</dbReference>
<accession>A0AAZ3S043</accession>
<keyword evidence="5" id="KW-1185">Reference proteome</keyword>
<protein>
    <recommendedName>
        <fullName evidence="3">F-box domain-containing protein</fullName>
    </recommendedName>
</protein>
<dbReference type="AlphaFoldDB" id="A0AAZ3S043"/>
<dbReference type="GO" id="GO:0019005">
    <property type="term" value="C:SCF ubiquitin ligase complex"/>
    <property type="evidence" value="ECO:0007669"/>
    <property type="project" value="TreeGrafter"/>
</dbReference>
<sequence>MDPGLLEGSVLTEQQKLRHVLDWAKNFLGTSQDGHNLSRTSPSSPHLHSTSAAHRLEVGGRAAVSQRETFHNLVRSRNVRENMVGQSEPLTRLPYTTPLPCHTLSHTPGGREFSGPEFKENPGHKELVLFSGPQEDNNDQPCFLGVDNPQADQTPHKPIAPHPEGRDGVSISESLRDRDSSVTNCCSSVDSDTILWLPGYGPLSRAHDLISREGDCGEREDRVLGMQEHKEEKAVAEEEDPKTGLEGTSSIIPYGSSRVALEGEHLDWGANGWVSEGLSVYEEYLLCVSRLDHLRTEQNQAPADVMTLPADVMTLPADVMTLPADVMTLPADVMTLPADVMTLPADVMTLPADVMTLPADVMTLPADVMTLPADVMTLPADVMTLPADVMTLPADVMTLPADVMTLPADVMTLPADVMTLPADVMTLPADVMTLPADVMTLPADVMTLPADQTADHSEQPLSAELVVAKQHVHQDIHNDGRRAPFKSSEVKNSRVMQPKSSGGQPGARSQARVRGRGHSWRFWERSSLSWSSFTHGEVLPRSQHPNRPHSAGVVSESSCSGPRPPTTLQLPLGSAVNTNATNIPVTRALKLAPVGGCVQWLSLPDEVWVSILSLLPHRDLSTVAQVCLHLLRLANDHTLWQVVSVENSSSLTDQWLSSVGVRNPRSLTIYRCSGLSITPSGLKEFFKLSQASLEVLSVTSCSGPGLHGDLVLTLSGQHCDHMTCVDVSWSGATDTGIKALTDTCTGLKTVVLNGCQVTDEALNALVIRCRDSLRRLEVFGCLSISPSCLNTVSELCPGLETLNIGQIPKVTHPYLTLVTSRLKRLQALNLTGLHAVSDQTVHQVLLQCPELQRLTLSSCPGVTDMSLHKISTHTPHIRLLDLSGCGKVSDAGVKAVAVACRCLQYLDLSSTATGTRGVSLLAKYCSTHLHTVKLSFCQISPEAIHNLSRQCKRLKLLHLYGCAYIPTEKEIRDINPTVTLYPLT</sequence>
<dbReference type="GeneID" id="112247346"/>